<evidence type="ECO:0000256" key="7">
    <source>
        <dbReference type="PROSITE-ProRule" id="PRU00409"/>
    </source>
</evidence>
<dbReference type="Gene3D" id="2.40.50.100">
    <property type="match status" value="1"/>
</dbReference>
<dbReference type="PROSITE" id="PS50975">
    <property type="entry name" value="ATP_GRASP"/>
    <property type="match status" value="1"/>
</dbReference>
<evidence type="ECO:0000259" key="8">
    <source>
        <dbReference type="PROSITE" id="PS50968"/>
    </source>
</evidence>
<dbReference type="SUPFAM" id="SSF51246">
    <property type="entry name" value="Rudiment single hybrid motif"/>
    <property type="match status" value="1"/>
</dbReference>
<dbReference type="PROSITE" id="PS50968">
    <property type="entry name" value="BIOTINYL_LIPOYL"/>
    <property type="match status" value="1"/>
</dbReference>
<keyword evidence="3 7" id="KW-0547">Nucleotide-binding</keyword>
<evidence type="ECO:0000256" key="5">
    <source>
        <dbReference type="ARBA" id="ARBA00022946"/>
    </source>
</evidence>
<dbReference type="FunFam" id="2.40.50.100:FF:000003">
    <property type="entry name" value="Acetyl-CoA carboxylase biotin carboxyl carrier protein"/>
    <property type="match status" value="1"/>
</dbReference>
<dbReference type="Pfam" id="PF00364">
    <property type="entry name" value="Biotin_lipoyl"/>
    <property type="match status" value="1"/>
</dbReference>
<dbReference type="InterPro" id="IPR011764">
    <property type="entry name" value="Biotin_carboxylation_dom"/>
</dbReference>
<protein>
    <submittedName>
        <fullName evidence="11">Methylcrotonoyl-CoA carboxylase</fullName>
    </submittedName>
</protein>
<dbReference type="CDD" id="cd06850">
    <property type="entry name" value="biotinyl_domain"/>
    <property type="match status" value="1"/>
</dbReference>
<feature type="domain" description="Lipoyl-binding" evidence="8">
    <location>
        <begin position="575"/>
        <end position="651"/>
    </location>
</feature>
<dbReference type="InterPro" id="IPR005481">
    <property type="entry name" value="BC-like_N"/>
</dbReference>
<dbReference type="PROSITE" id="PS00867">
    <property type="entry name" value="CPSASE_2"/>
    <property type="match status" value="1"/>
</dbReference>
<gene>
    <name evidence="11" type="ORF">AAW00_11275</name>
</gene>
<dbReference type="FunFam" id="3.30.1490.20:FF:000003">
    <property type="entry name" value="acetyl-CoA carboxylase isoform X1"/>
    <property type="match status" value="1"/>
</dbReference>
<dbReference type="RefSeq" id="WP_047004375.1">
    <property type="nucleotide sequence ID" value="NZ_LBHB01000002.1"/>
</dbReference>
<feature type="domain" description="Biotin carboxylation" evidence="10">
    <location>
        <begin position="1"/>
        <end position="449"/>
    </location>
</feature>
<evidence type="ECO:0000313" key="12">
    <source>
        <dbReference type="Proteomes" id="UP000053464"/>
    </source>
</evidence>
<comment type="cofactor">
    <cofactor evidence="1">
        <name>biotin</name>
        <dbReference type="ChEBI" id="CHEBI:57586"/>
    </cofactor>
</comment>
<feature type="domain" description="ATP-grasp" evidence="9">
    <location>
        <begin position="120"/>
        <end position="322"/>
    </location>
</feature>
<dbReference type="FunFam" id="3.40.50.20:FF:000010">
    <property type="entry name" value="Propionyl-CoA carboxylase subunit alpha"/>
    <property type="match status" value="1"/>
</dbReference>
<dbReference type="InterPro" id="IPR011053">
    <property type="entry name" value="Single_hybrid_motif"/>
</dbReference>
<dbReference type="InterPro" id="IPR000089">
    <property type="entry name" value="Biotin_lipoyl"/>
</dbReference>
<accession>A0A0G9MVE7</accession>
<dbReference type="EMBL" id="LBHB01000002">
    <property type="protein sequence ID" value="KLE34727.1"/>
    <property type="molecule type" value="Genomic_DNA"/>
</dbReference>
<keyword evidence="12" id="KW-1185">Reference proteome</keyword>
<evidence type="ECO:0000256" key="2">
    <source>
        <dbReference type="ARBA" id="ARBA00022598"/>
    </source>
</evidence>
<dbReference type="PATRIC" id="fig|1581420.6.peg.2302"/>
<dbReference type="InterPro" id="IPR005479">
    <property type="entry name" value="CPAse_ATP-bd"/>
</dbReference>
<dbReference type="GO" id="GO:0016874">
    <property type="term" value="F:ligase activity"/>
    <property type="evidence" value="ECO:0007669"/>
    <property type="project" value="UniProtKB-KW"/>
</dbReference>
<dbReference type="InterPro" id="IPR011761">
    <property type="entry name" value="ATP-grasp"/>
</dbReference>
<keyword evidence="4 7" id="KW-0067">ATP-binding</keyword>
<dbReference type="PROSITE" id="PS50979">
    <property type="entry name" value="BC"/>
    <property type="match status" value="1"/>
</dbReference>
<proteinExistence type="predicted"/>
<dbReference type="SUPFAM" id="SSF56059">
    <property type="entry name" value="Glutathione synthetase ATP-binding domain-like"/>
    <property type="match status" value="1"/>
</dbReference>
<name>A0A0G9MVE7_9SPHN</name>
<dbReference type="InterPro" id="IPR050856">
    <property type="entry name" value="Biotin_carboxylase_complex"/>
</dbReference>
<dbReference type="InterPro" id="IPR016185">
    <property type="entry name" value="PreATP-grasp_dom_sf"/>
</dbReference>
<evidence type="ECO:0000256" key="1">
    <source>
        <dbReference type="ARBA" id="ARBA00001953"/>
    </source>
</evidence>
<sequence>MIDKLLIANRGEIACRIIRTARAMGVATVAVYSDADAKALHVRQADEAVHIGPSPAAESYLVGDKIIAAAKQTGADAIHPGYGFLSENAAFAQAVIDAGLIWVGPKPASIEAMGLKDAAKKLMRAAGVPVTPGYEGEDQSVERLKAEAEAIGYPVLIKAVAGGGGKGMRKVDAPEDFEAALESCRREAKASFGNDEVLLEKWITSPRHIEVQVFGDAHGNVVHLFERDCSLQRRHQKVIEEAPAPGMDEATREAICAAAVRAAKAVDYEGAGTIEFIADASEGLRADRIFFMEMNTRLQVEHPVTEEITGVDLVEWQLRVASGAPVPLKQEELSIKGHAIEARLYAEDPAKGFLPSTGQLKHFNLGEDGRIETGVSRGSEISPFYDPMIAKLIAFAGSRENAIDDLIAIAENVEVYPVKSNAAFIAKLLDLPQFRAGELDTGLIERKIGGLIEAHAPHSVKLAAALWRAETFEAARYDGDHAMSPSGMFGFRLNAPSAPARFALSVDGNGSTVTLMPLDGGERWDVEIDGVREFDEIEYLPTTHGPTAEVEPDCTILIFDRGNAHTVSFARERGTGHASAADGDISAPMPGKVIAVDVAEGDTVTAGQRLLVLEAMKMEHALTAPFDGVVAELSASEGAQVQVEALLARIEQESVERSGADGMDA</sequence>
<reference evidence="11 12" key="1">
    <citation type="submission" date="2015-04" db="EMBL/GenBank/DDBJ databases">
        <title>The draft genome sequence of Erythrobacter luteus KA37.</title>
        <authorList>
            <person name="Zhuang L."/>
            <person name="Liu Y."/>
            <person name="Shao Z."/>
        </authorList>
    </citation>
    <scope>NUCLEOTIDE SEQUENCE [LARGE SCALE GENOMIC DNA]</scope>
    <source>
        <strain evidence="11 12">KA37</strain>
    </source>
</reference>
<dbReference type="InterPro" id="IPR011054">
    <property type="entry name" value="Rudment_hybrid_motif"/>
</dbReference>
<dbReference type="Proteomes" id="UP000053464">
    <property type="component" value="Unassembled WGS sequence"/>
</dbReference>
<dbReference type="Pfam" id="PF02785">
    <property type="entry name" value="Biotin_carb_C"/>
    <property type="match status" value="1"/>
</dbReference>
<dbReference type="Pfam" id="PF02786">
    <property type="entry name" value="CPSase_L_D2"/>
    <property type="match status" value="1"/>
</dbReference>
<dbReference type="PROSITE" id="PS00188">
    <property type="entry name" value="BIOTIN"/>
    <property type="match status" value="1"/>
</dbReference>
<keyword evidence="6" id="KW-0092">Biotin</keyword>
<evidence type="ECO:0000256" key="3">
    <source>
        <dbReference type="ARBA" id="ARBA00022741"/>
    </source>
</evidence>
<comment type="caution">
    <text evidence="11">The sequence shown here is derived from an EMBL/GenBank/DDBJ whole genome shotgun (WGS) entry which is preliminary data.</text>
</comment>
<dbReference type="STRING" id="1581420.AAW00_11275"/>
<dbReference type="GO" id="GO:0005524">
    <property type="term" value="F:ATP binding"/>
    <property type="evidence" value="ECO:0007669"/>
    <property type="project" value="UniProtKB-UniRule"/>
</dbReference>
<dbReference type="InterPro" id="IPR001882">
    <property type="entry name" value="Biotin_BS"/>
</dbReference>
<dbReference type="AlphaFoldDB" id="A0A0G9MVE7"/>
<dbReference type="PANTHER" id="PTHR18866:SF33">
    <property type="entry name" value="METHYLCROTONOYL-COA CARBOXYLASE SUBUNIT ALPHA, MITOCHONDRIAL-RELATED"/>
    <property type="match status" value="1"/>
</dbReference>
<dbReference type="SMART" id="SM00878">
    <property type="entry name" value="Biotin_carb_C"/>
    <property type="match status" value="1"/>
</dbReference>
<evidence type="ECO:0000259" key="10">
    <source>
        <dbReference type="PROSITE" id="PS50979"/>
    </source>
</evidence>
<dbReference type="SUPFAM" id="SSF52440">
    <property type="entry name" value="PreATP-grasp domain"/>
    <property type="match status" value="1"/>
</dbReference>
<organism evidence="11 12">
    <name type="scientific">Aurantiacibacter luteus</name>
    <dbReference type="NCBI Taxonomy" id="1581420"/>
    <lineage>
        <taxon>Bacteria</taxon>
        <taxon>Pseudomonadati</taxon>
        <taxon>Pseudomonadota</taxon>
        <taxon>Alphaproteobacteria</taxon>
        <taxon>Sphingomonadales</taxon>
        <taxon>Erythrobacteraceae</taxon>
        <taxon>Aurantiacibacter</taxon>
    </lineage>
</organism>
<evidence type="ECO:0000313" key="11">
    <source>
        <dbReference type="EMBL" id="KLE34727.1"/>
    </source>
</evidence>
<dbReference type="PANTHER" id="PTHR18866">
    <property type="entry name" value="CARBOXYLASE:PYRUVATE/ACETYL-COA/PROPIONYL-COA CARBOXYLASE"/>
    <property type="match status" value="1"/>
</dbReference>
<evidence type="ECO:0000256" key="4">
    <source>
        <dbReference type="ARBA" id="ARBA00022840"/>
    </source>
</evidence>
<evidence type="ECO:0000259" key="9">
    <source>
        <dbReference type="PROSITE" id="PS50975"/>
    </source>
</evidence>
<dbReference type="InterPro" id="IPR005482">
    <property type="entry name" value="Biotin_COase_C"/>
</dbReference>
<dbReference type="GO" id="GO:0046872">
    <property type="term" value="F:metal ion binding"/>
    <property type="evidence" value="ECO:0007669"/>
    <property type="project" value="InterPro"/>
</dbReference>
<keyword evidence="2" id="KW-0436">Ligase</keyword>
<dbReference type="SUPFAM" id="SSF51230">
    <property type="entry name" value="Single hybrid motif"/>
    <property type="match status" value="1"/>
</dbReference>
<dbReference type="FunFam" id="3.30.470.20:FF:000028">
    <property type="entry name" value="Methylcrotonoyl-CoA carboxylase subunit alpha, mitochondrial"/>
    <property type="match status" value="1"/>
</dbReference>
<dbReference type="OrthoDB" id="9763189at2"/>
<dbReference type="Pfam" id="PF00289">
    <property type="entry name" value="Biotin_carb_N"/>
    <property type="match status" value="1"/>
</dbReference>
<evidence type="ECO:0000256" key="6">
    <source>
        <dbReference type="ARBA" id="ARBA00023267"/>
    </source>
</evidence>
<dbReference type="Gene3D" id="3.30.470.20">
    <property type="entry name" value="ATP-grasp fold, B domain"/>
    <property type="match status" value="1"/>
</dbReference>
<keyword evidence="5" id="KW-0809">Transit peptide</keyword>